<dbReference type="EMBL" id="BJVY01000031">
    <property type="protein sequence ID" value="GEL73194.1"/>
    <property type="molecule type" value="Genomic_DNA"/>
</dbReference>
<comment type="caution">
    <text evidence="1">The sequence shown here is derived from an EMBL/GenBank/DDBJ whole genome shotgun (WGS) entry which is preliminary data.</text>
</comment>
<evidence type="ECO:0000313" key="1">
    <source>
        <dbReference type="EMBL" id="GEL73194.1"/>
    </source>
</evidence>
<protein>
    <submittedName>
        <fullName evidence="1">Uncharacterized protein</fullName>
    </submittedName>
</protein>
<dbReference type="Proteomes" id="UP000321224">
    <property type="component" value="Unassembled WGS sequence"/>
</dbReference>
<evidence type="ECO:0000313" key="3">
    <source>
        <dbReference type="Proteomes" id="UP000198717"/>
    </source>
</evidence>
<reference evidence="2 3" key="1">
    <citation type="submission" date="2016-10" db="EMBL/GenBank/DDBJ databases">
        <authorList>
            <person name="Varghese N."/>
            <person name="Submissions S."/>
        </authorList>
    </citation>
    <scope>NUCLEOTIDE SEQUENCE [LARGE SCALE GENOMIC DNA]</scope>
    <source>
        <strain evidence="2 3">DSM 2260</strain>
    </source>
</reference>
<evidence type="ECO:0000313" key="2">
    <source>
        <dbReference type="EMBL" id="SDD64176.1"/>
    </source>
</evidence>
<gene>
    <name evidence="1" type="ORF">MVI01_49780</name>
    <name evidence="2" type="ORF">SAMN04488504_10286</name>
</gene>
<name>A0A511HIH3_9BACT</name>
<dbReference type="Pfam" id="PF20505">
    <property type="entry name" value="DUF6731"/>
    <property type="match status" value="1"/>
</dbReference>
<sequence>MKMKTITVDFYKVEGDDDFDFAKLLSRVGQLAPDDRLRTVKGGPFRLEHVAKRGIGFEGELVRIRMDYGPTKASLSTAGVEEIPLREDEGVGEETAFLYHPGTAVLLLQRNRIGATANSFASYFSNHNDGNDAFGMSQVLELDALLRLNEMEEFREFEVEVAGIDLSVFNDLKDRYTWNELQRIRERAGAPRLAMTLKMGHARGALNRDYIRKLGRTLLNLASSDPDSRSVTSLKVRGKDDMEDTAVVDLLNYRMIESVSFPWHDRRVSYDARQAALREAFSKRETELKKMFGQRKKAS</sequence>
<proteinExistence type="predicted"/>
<dbReference type="InterPro" id="IPR046618">
    <property type="entry name" value="DUF6731"/>
</dbReference>
<organism evidence="1 4">
    <name type="scientific">Myxococcus virescens</name>
    <dbReference type="NCBI Taxonomy" id="83456"/>
    <lineage>
        <taxon>Bacteria</taxon>
        <taxon>Pseudomonadati</taxon>
        <taxon>Myxococcota</taxon>
        <taxon>Myxococcia</taxon>
        <taxon>Myxococcales</taxon>
        <taxon>Cystobacterineae</taxon>
        <taxon>Myxococcaceae</taxon>
        <taxon>Myxococcus</taxon>
    </lineage>
</organism>
<accession>A0A511HIH3</accession>
<keyword evidence="3" id="KW-1185">Reference proteome</keyword>
<reference evidence="1 4" key="2">
    <citation type="submission" date="2019-07" db="EMBL/GenBank/DDBJ databases">
        <title>Whole genome shotgun sequence of Myxococcus virescens NBRC 100334.</title>
        <authorList>
            <person name="Hosoyama A."/>
            <person name="Uohara A."/>
            <person name="Ohji S."/>
            <person name="Ichikawa N."/>
        </authorList>
    </citation>
    <scope>NUCLEOTIDE SEQUENCE [LARGE SCALE GENOMIC DNA]</scope>
    <source>
        <strain evidence="1 4">NBRC 100334</strain>
    </source>
</reference>
<evidence type="ECO:0000313" key="4">
    <source>
        <dbReference type="Proteomes" id="UP000321224"/>
    </source>
</evidence>
<dbReference type="AlphaFoldDB" id="A0A511HIH3"/>
<dbReference type="EMBL" id="FNAJ01000002">
    <property type="protein sequence ID" value="SDD64176.1"/>
    <property type="molecule type" value="Genomic_DNA"/>
</dbReference>
<dbReference type="RefSeq" id="WP_090487312.1">
    <property type="nucleotide sequence ID" value="NZ_BJVY01000031.1"/>
</dbReference>
<dbReference type="Proteomes" id="UP000198717">
    <property type="component" value="Unassembled WGS sequence"/>
</dbReference>